<dbReference type="InterPro" id="IPR036890">
    <property type="entry name" value="HATPase_C_sf"/>
</dbReference>
<dbReference type="InterPro" id="IPR020575">
    <property type="entry name" value="Hsp90_N"/>
</dbReference>
<feature type="domain" description="Histidine kinase/HSP90-like ATPase" evidence="6">
    <location>
        <begin position="26"/>
        <end position="180"/>
    </location>
</feature>
<dbReference type="RefSeq" id="WP_269423599.1">
    <property type="nucleotide sequence ID" value="NZ_JAPWGY010000003.1"/>
</dbReference>
<keyword evidence="3 5" id="KW-0067">ATP-binding</keyword>
<dbReference type="CDD" id="cd16927">
    <property type="entry name" value="HATPase_Hsp90-like"/>
    <property type="match status" value="1"/>
</dbReference>
<dbReference type="InterPro" id="IPR020568">
    <property type="entry name" value="Ribosomal_Su5_D2-typ_SF"/>
</dbReference>
<comment type="function">
    <text evidence="5">Molecular chaperone. Has ATPase activity.</text>
</comment>
<dbReference type="SUPFAM" id="SSF55874">
    <property type="entry name" value="ATPase domain of HSP90 chaperone/DNA topoisomerase II/histidine kinase"/>
    <property type="match status" value="1"/>
</dbReference>
<dbReference type="Pfam" id="PF00183">
    <property type="entry name" value="HSP90"/>
    <property type="match status" value="1"/>
</dbReference>
<keyword evidence="4 5" id="KW-0143">Chaperone</keyword>
<dbReference type="PRINTS" id="PR00775">
    <property type="entry name" value="HEATSHOCK90"/>
</dbReference>
<evidence type="ECO:0000313" key="8">
    <source>
        <dbReference type="Proteomes" id="UP001069802"/>
    </source>
</evidence>
<feature type="region of interest" description="C" evidence="5">
    <location>
        <begin position="552"/>
        <end position="630"/>
    </location>
</feature>
<proteinExistence type="inferred from homology"/>
<comment type="caution">
    <text evidence="5">Lacks conserved residue(s) required for the propagation of feature annotation.</text>
</comment>
<evidence type="ECO:0000259" key="6">
    <source>
        <dbReference type="SMART" id="SM00387"/>
    </source>
</evidence>
<dbReference type="SUPFAM" id="SSF54211">
    <property type="entry name" value="Ribosomal protein S5 domain 2-like"/>
    <property type="match status" value="1"/>
</dbReference>
<dbReference type="NCBIfam" id="NF003555">
    <property type="entry name" value="PRK05218.1"/>
    <property type="match status" value="1"/>
</dbReference>
<gene>
    <name evidence="5 7" type="primary">htpG</name>
    <name evidence="7" type="ORF">O4H49_11715</name>
</gene>
<dbReference type="PIRSF" id="PIRSF002583">
    <property type="entry name" value="Hsp90"/>
    <property type="match status" value="1"/>
</dbReference>
<dbReference type="Proteomes" id="UP001069802">
    <property type="component" value="Unassembled WGS sequence"/>
</dbReference>
<dbReference type="PROSITE" id="PS00298">
    <property type="entry name" value="HSP90"/>
    <property type="match status" value="1"/>
</dbReference>
<dbReference type="InterPro" id="IPR019805">
    <property type="entry name" value="Heat_shock_protein_90_CS"/>
</dbReference>
<dbReference type="SUPFAM" id="SSF110942">
    <property type="entry name" value="HSP90 C-terminal domain"/>
    <property type="match status" value="1"/>
</dbReference>
<dbReference type="EMBL" id="JAPWGY010000003">
    <property type="protein sequence ID" value="MCZ4281449.1"/>
    <property type="molecule type" value="Genomic_DNA"/>
</dbReference>
<name>A0ABT4LK16_9PROT</name>
<evidence type="ECO:0000256" key="3">
    <source>
        <dbReference type="ARBA" id="ARBA00022840"/>
    </source>
</evidence>
<keyword evidence="8" id="KW-1185">Reference proteome</keyword>
<sequence length="630" mass="71311">MSEEQLSFQAEVSRLLDIVAHSLYSNKEIFLRELISNASDACDKLRYLALTNGDLMKDDPDFRIDLEVNPDAKTLTISDNGIGMNREELIDNLGTIARSGTSAFMSQMENSKDGNNLIGQFGVGFYSAYMVSDKVSVISRKAGEEQGWKWDSDGKGAFTIGETDKQTRGTSITLHLKEDQGEFGEELRLRNIIKTYSDHIPIPIRFKAVKKDEDKEAGEEWATLNSASAIWTRSKSEVTDEQYKEFYHHVAHAYDDPWLQEHFRVEGVHEYSGLLFIPGSKPFDLFHPERKHGVKLYVRRVFITDDCQELIPPYLRFLKGVIDTEDLPLNISREMLQDNPLLRKIRSGITKRVLGLLEKKAEKEAEEYIKFWEQFGPVLKEGLYEDLAQKDDLLKLCRFRSIKSDGWISLADYIAGMKEGQEHIYYISGEDEKALRRSPQIEGFKAKDIDVLVLFDPVDEFWMTTITDFEGKSFKSVTRGGADLGKISGAKSDEDKAESKDENKDELGALLGFMKLTLEGEVKDVRSSERLTDSAVCLVADDGDMDIHLERILRSHKQVDQISKRVLEINPKHALVKQLSSLIKKDGGASELEDVAWLLLDQARILEGQAPADAATFAQRMSRVMGKGLI</sequence>
<comment type="caution">
    <text evidence="7">The sequence shown here is derived from an EMBL/GenBank/DDBJ whole genome shotgun (WGS) entry which is preliminary data.</text>
</comment>
<dbReference type="Gene3D" id="3.30.230.80">
    <property type="match status" value="1"/>
</dbReference>
<evidence type="ECO:0000256" key="5">
    <source>
        <dbReference type="HAMAP-Rule" id="MF_00505"/>
    </source>
</evidence>
<dbReference type="Gene3D" id="3.30.565.10">
    <property type="entry name" value="Histidine kinase-like ATPase, C-terminal domain"/>
    <property type="match status" value="1"/>
</dbReference>
<dbReference type="Pfam" id="PF13589">
    <property type="entry name" value="HATPase_c_3"/>
    <property type="match status" value="1"/>
</dbReference>
<organism evidence="7 8">
    <name type="scientific">Kiloniella laminariae</name>
    <dbReference type="NCBI Taxonomy" id="454162"/>
    <lineage>
        <taxon>Bacteria</taxon>
        <taxon>Pseudomonadati</taxon>
        <taxon>Pseudomonadota</taxon>
        <taxon>Alphaproteobacteria</taxon>
        <taxon>Rhodospirillales</taxon>
        <taxon>Kiloniellaceae</taxon>
        <taxon>Kiloniella</taxon>
    </lineage>
</organism>
<comment type="subcellular location">
    <subcellularLocation>
        <location evidence="5">Cytoplasm</location>
    </subcellularLocation>
</comment>
<comment type="similarity">
    <text evidence="1 5">Belongs to the heat shock protein 90 family.</text>
</comment>
<dbReference type="Gene3D" id="1.20.120.790">
    <property type="entry name" value="Heat shock protein 90, C-terminal domain"/>
    <property type="match status" value="1"/>
</dbReference>
<keyword evidence="5" id="KW-0963">Cytoplasm</keyword>
<reference evidence="7" key="1">
    <citation type="submission" date="2022-12" db="EMBL/GenBank/DDBJ databases">
        <title>Bacterial isolates from different developmental stages of Nematostella vectensis.</title>
        <authorList>
            <person name="Fraune S."/>
        </authorList>
    </citation>
    <scope>NUCLEOTIDE SEQUENCE</scope>
    <source>
        <strain evidence="7">G21630-S1</strain>
    </source>
</reference>
<evidence type="ECO:0000256" key="2">
    <source>
        <dbReference type="ARBA" id="ARBA00022741"/>
    </source>
</evidence>
<keyword evidence="5" id="KW-0346">Stress response</keyword>
<dbReference type="Gene3D" id="3.40.50.11260">
    <property type="match status" value="1"/>
</dbReference>
<evidence type="ECO:0000256" key="1">
    <source>
        <dbReference type="ARBA" id="ARBA00008239"/>
    </source>
</evidence>
<dbReference type="InterPro" id="IPR003594">
    <property type="entry name" value="HATPase_dom"/>
</dbReference>
<dbReference type="HAMAP" id="MF_00505">
    <property type="entry name" value="HSP90"/>
    <property type="match status" value="1"/>
</dbReference>
<dbReference type="InterPro" id="IPR001404">
    <property type="entry name" value="Hsp90_fam"/>
</dbReference>
<accession>A0ABT4LK16</accession>
<dbReference type="SMART" id="SM00387">
    <property type="entry name" value="HATPase_c"/>
    <property type="match status" value="1"/>
</dbReference>
<dbReference type="PANTHER" id="PTHR11528">
    <property type="entry name" value="HEAT SHOCK PROTEIN 90 FAMILY MEMBER"/>
    <property type="match status" value="1"/>
</dbReference>
<dbReference type="InterPro" id="IPR037196">
    <property type="entry name" value="HSP90_C"/>
</dbReference>
<evidence type="ECO:0000256" key="4">
    <source>
        <dbReference type="ARBA" id="ARBA00023186"/>
    </source>
</evidence>
<evidence type="ECO:0000313" key="7">
    <source>
        <dbReference type="EMBL" id="MCZ4281449.1"/>
    </source>
</evidence>
<feature type="region of interest" description="A; substrate-binding" evidence="5">
    <location>
        <begin position="1"/>
        <end position="333"/>
    </location>
</feature>
<comment type="subunit">
    <text evidence="5">Homodimer.</text>
</comment>
<protein>
    <recommendedName>
        <fullName evidence="5">Chaperone protein HtpG</fullName>
    </recommendedName>
    <alternativeName>
        <fullName evidence="5">Heat shock protein HtpG</fullName>
    </alternativeName>
    <alternativeName>
        <fullName evidence="5">High temperature protein G</fullName>
    </alternativeName>
</protein>
<keyword evidence="2 5" id="KW-0547">Nucleotide-binding</keyword>